<evidence type="ECO:0000256" key="1">
    <source>
        <dbReference type="SAM" id="Phobius"/>
    </source>
</evidence>
<dbReference type="AlphaFoldDB" id="A0A7R7EN80"/>
<gene>
    <name evidence="2" type="ORF">bsdtb5_32600</name>
</gene>
<feature type="transmembrane region" description="Helical" evidence="1">
    <location>
        <begin position="20"/>
        <end position="39"/>
    </location>
</feature>
<sequence length="245" mass="28655">MAYNSVNECELKKLHPLKKVISLLVYSCLAIYVIDNIIVYVSNYISGNSIDIKSNQQELLSVLVIVIILVLWSPSFIRYIKTPLLSVPRISQYIPNNVLKQHINSQNFKGVPESNLPNKCFMESENWYKINGYFIPKFLLYYCYASVSEGNQRVYSVEFRFLTGDSFTIIITGYKDLIIDRVIKQRIEQIRAQYHVEGGEKRNKVIKAFFKQYIEAGNNPFDLITDQEKAKQYVENLYYYIQHNN</sequence>
<keyword evidence="3" id="KW-1185">Reference proteome</keyword>
<accession>A0A7R7EN80</accession>
<organism evidence="2 3">
    <name type="scientific">Anaeromicropila herbilytica</name>
    <dbReference type="NCBI Taxonomy" id="2785025"/>
    <lineage>
        <taxon>Bacteria</taxon>
        <taxon>Bacillati</taxon>
        <taxon>Bacillota</taxon>
        <taxon>Clostridia</taxon>
        <taxon>Lachnospirales</taxon>
        <taxon>Lachnospiraceae</taxon>
        <taxon>Anaeromicropila</taxon>
    </lineage>
</organism>
<reference evidence="2 3" key="1">
    <citation type="submission" date="2020-11" db="EMBL/GenBank/DDBJ databases">
        <title>Draft genome sequencing of a Lachnospiraceae strain isolated from anoxic soil subjected to BSD treatment.</title>
        <authorList>
            <person name="Uek A."/>
            <person name="Tonouchi A."/>
        </authorList>
    </citation>
    <scope>NUCLEOTIDE SEQUENCE [LARGE SCALE GENOMIC DNA]</scope>
    <source>
        <strain evidence="2 3">TB5</strain>
    </source>
</reference>
<dbReference type="EMBL" id="AP024169">
    <property type="protein sequence ID" value="BCN31965.1"/>
    <property type="molecule type" value="Genomic_DNA"/>
</dbReference>
<dbReference type="Proteomes" id="UP000595897">
    <property type="component" value="Chromosome"/>
</dbReference>
<evidence type="ECO:0000313" key="2">
    <source>
        <dbReference type="EMBL" id="BCN31965.1"/>
    </source>
</evidence>
<keyword evidence="1" id="KW-0812">Transmembrane</keyword>
<protein>
    <submittedName>
        <fullName evidence="2">Uncharacterized protein</fullName>
    </submittedName>
</protein>
<proteinExistence type="predicted"/>
<dbReference type="KEGG" id="ahb:bsdtb5_32600"/>
<keyword evidence="1" id="KW-1133">Transmembrane helix</keyword>
<dbReference type="RefSeq" id="WP_271713052.1">
    <property type="nucleotide sequence ID" value="NZ_AP024169.1"/>
</dbReference>
<keyword evidence="1" id="KW-0472">Membrane</keyword>
<name>A0A7R7EN80_9FIRM</name>
<feature type="transmembrane region" description="Helical" evidence="1">
    <location>
        <begin position="59"/>
        <end position="80"/>
    </location>
</feature>
<evidence type="ECO:0000313" key="3">
    <source>
        <dbReference type="Proteomes" id="UP000595897"/>
    </source>
</evidence>